<evidence type="ECO:0000313" key="4">
    <source>
        <dbReference type="EMBL" id="AZQ33236.1"/>
    </source>
</evidence>
<dbReference type="NCBIfam" id="TIGR00527">
    <property type="entry name" value="gcvH"/>
    <property type="match status" value="1"/>
</dbReference>
<dbReference type="GO" id="GO:0009249">
    <property type="term" value="P:protein lipoylation"/>
    <property type="evidence" value="ECO:0007669"/>
    <property type="project" value="TreeGrafter"/>
</dbReference>
<evidence type="ECO:0000259" key="3">
    <source>
        <dbReference type="PROSITE" id="PS50968"/>
    </source>
</evidence>
<dbReference type="InterPro" id="IPR011053">
    <property type="entry name" value="Single_hybrid_motif"/>
</dbReference>
<dbReference type="InterPro" id="IPR033753">
    <property type="entry name" value="GCV_H/Fam206"/>
</dbReference>
<dbReference type="EMBL" id="CP034539">
    <property type="protein sequence ID" value="AZQ33236.1"/>
    <property type="molecule type" value="Genomic_DNA"/>
</dbReference>
<proteinExistence type="inferred from homology"/>
<dbReference type="NCBIfam" id="NF002270">
    <property type="entry name" value="PRK01202.1"/>
    <property type="match status" value="1"/>
</dbReference>
<gene>
    <name evidence="4" type="primary">gcvH</name>
    <name evidence="4" type="ORF">EJ357_07050</name>
</gene>
<evidence type="ECO:0000256" key="1">
    <source>
        <dbReference type="ARBA" id="ARBA00009249"/>
    </source>
</evidence>
<accession>A0A3Q9EQC5</accession>
<dbReference type="InterPro" id="IPR000089">
    <property type="entry name" value="Biotin_lipoyl"/>
</dbReference>
<comment type="similarity">
    <text evidence="1">Belongs to the GcvH family.</text>
</comment>
<evidence type="ECO:0000313" key="5">
    <source>
        <dbReference type="Proteomes" id="UP000280298"/>
    </source>
</evidence>
<dbReference type="Pfam" id="PF01597">
    <property type="entry name" value="GCV_H"/>
    <property type="match status" value="1"/>
</dbReference>
<dbReference type="CDD" id="cd06848">
    <property type="entry name" value="GCS_H"/>
    <property type="match status" value="1"/>
</dbReference>
<protein>
    <submittedName>
        <fullName evidence="4">Glycine cleavage system protein GcvH</fullName>
    </submittedName>
</protein>
<dbReference type="AlphaFoldDB" id="A0A3Q9EQC5"/>
<dbReference type="GO" id="GO:0019464">
    <property type="term" value="P:glycine decarboxylation via glycine cleavage system"/>
    <property type="evidence" value="ECO:0007669"/>
    <property type="project" value="InterPro"/>
</dbReference>
<dbReference type="KEGG" id="scya:EJ357_07050"/>
<keyword evidence="2" id="KW-0450">Lipoyl</keyword>
<dbReference type="GO" id="GO:0005829">
    <property type="term" value="C:cytosol"/>
    <property type="evidence" value="ECO:0007669"/>
    <property type="project" value="TreeGrafter"/>
</dbReference>
<name>A0A3Q9EQC5_9ACTN</name>
<evidence type="ECO:0000256" key="2">
    <source>
        <dbReference type="ARBA" id="ARBA00022823"/>
    </source>
</evidence>
<dbReference type="InterPro" id="IPR002930">
    <property type="entry name" value="GCV_H"/>
</dbReference>
<dbReference type="Proteomes" id="UP000280298">
    <property type="component" value="Chromosome"/>
</dbReference>
<dbReference type="GO" id="GO:0005960">
    <property type="term" value="C:glycine cleavage complex"/>
    <property type="evidence" value="ECO:0007669"/>
    <property type="project" value="InterPro"/>
</dbReference>
<reference evidence="4 5" key="1">
    <citation type="journal article" date="2019" name="Int. J. Syst. Evol. Microbiol.">
        <title>Streptomyces cyaneochromogenes sp. nov., a blue pigment-producing actinomycete from manganese-contaminated soil.</title>
        <authorList>
            <person name="Tang X."/>
            <person name="Zhao J."/>
            <person name="Li K."/>
            <person name="Chen Z."/>
            <person name="Sun Y."/>
            <person name="Gao J."/>
        </authorList>
    </citation>
    <scope>NUCLEOTIDE SEQUENCE [LARGE SCALE GENOMIC DNA]</scope>
    <source>
        <strain evidence="4 5">MK-45</strain>
    </source>
</reference>
<dbReference type="PANTHER" id="PTHR11715">
    <property type="entry name" value="GLYCINE CLEAVAGE SYSTEM H PROTEIN"/>
    <property type="match status" value="1"/>
</dbReference>
<dbReference type="SUPFAM" id="SSF51230">
    <property type="entry name" value="Single hybrid motif"/>
    <property type="match status" value="1"/>
</dbReference>
<keyword evidence="5" id="KW-1185">Reference proteome</keyword>
<dbReference type="Gene3D" id="2.40.50.100">
    <property type="match status" value="1"/>
</dbReference>
<dbReference type="RefSeq" id="WP_126389737.1">
    <property type="nucleotide sequence ID" value="NZ_CP034539.1"/>
</dbReference>
<dbReference type="PANTHER" id="PTHR11715:SF3">
    <property type="entry name" value="GLYCINE CLEAVAGE SYSTEM H PROTEIN-RELATED"/>
    <property type="match status" value="1"/>
</dbReference>
<organism evidence="4 5">
    <name type="scientific">Streptomyces cyaneochromogenes</name>
    <dbReference type="NCBI Taxonomy" id="2496836"/>
    <lineage>
        <taxon>Bacteria</taxon>
        <taxon>Bacillati</taxon>
        <taxon>Actinomycetota</taxon>
        <taxon>Actinomycetes</taxon>
        <taxon>Kitasatosporales</taxon>
        <taxon>Streptomycetaceae</taxon>
        <taxon>Streptomyces</taxon>
    </lineage>
</organism>
<dbReference type="PROSITE" id="PS50968">
    <property type="entry name" value="BIOTINYL_LIPOYL"/>
    <property type="match status" value="1"/>
</dbReference>
<feature type="domain" description="Lipoyl-binding" evidence="3">
    <location>
        <begin position="38"/>
        <end position="120"/>
    </location>
</feature>
<dbReference type="OrthoDB" id="9796712at2"/>
<dbReference type="InterPro" id="IPR017453">
    <property type="entry name" value="GCV_H_sub"/>
</dbReference>
<sequence>MSSAPRLSPESAGDTATSIPRHLRYTWDHEWLVVDEGNATVGITAFAAKSLGDVVELRLPEVGTRVEAGESCGRIESLTASSRLYAPASGRVLEVNTAPADDPGVVNAAPYTGGRLFRLRVENIAGALSADAYAAHCAHTRGDRR</sequence>